<dbReference type="Pfam" id="PF13561">
    <property type="entry name" value="adh_short_C2"/>
    <property type="match status" value="1"/>
</dbReference>
<dbReference type="RefSeq" id="WP_008870834.1">
    <property type="nucleotide sequence ID" value="NZ_ACJN02000003.1"/>
</dbReference>
<protein>
    <submittedName>
        <fullName evidence="4">Short-chain dehydrogenase/reductase SDR</fullName>
    </submittedName>
</protein>
<dbReference type="OrthoDB" id="9804774at2"/>
<name>D6SS16_9BACT</name>
<gene>
    <name evidence="4" type="ORF">Dthio_PD0816</name>
</gene>
<dbReference type="PANTHER" id="PTHR42879">
    <property type="entry name" value="3-OXOACYL-(ACYL-CARRIER-PROTEIN) REDUCTASE"/>
    <property type="match status" value="1"/>
</dbReference>
<comment type="similarity">
    <text evidence="1">Belongs to the short-chain dehydrogenases/reductases (SDR) family.</text>
</comment>
<evidence type="ECO:0000313" key="4">
    <source>
        <dbReference type="EMBL" id="EFI33482.1"/>
    </source>
</evidence>
<dbReference type="eggNOG" id="COG1028">
    <property type="taxonomic scope" value="Bacteria"/>
</dbReference>
<dbReference type="AlphaFoldDB" id="D6SS16"/>
<dbReference type="NCBIfam" id="NF009466">
    <property type="entry name" value="PRK12826.1-2"/>
    <property type="match status" value="1"/>
</dbReference>
<dbReference type="PANTHER" id="PTHR42879:SF2">
    <property type="entry name" value="3-OXOACYL-[ACYL-CARRIER-PROTEIN] REDUCTASE FABG"/>
    <property type="match status" value="1"/>
</dbReference>
<comment type="caution">
    <text evidence="4">The sequence shown here is derived from an EMBL/GenBank/DDBJ whole genome shotgun (WGS) entry which is preliminary data.</text>
</comment>
<dbReference type="InterPro" id="IPR050259">
    <property type="entry name" value="SDR"/>
</dbReference>
<dbReference type="InterPro" id="IPR002347">
    <property type="entry name" value="SDR_fam"/>
</dbReference>
<dbReference type="SMART" id="SM00822">
    <property type="entry name" value="PKS_KR"/>
    <property type="match status" value="1"/>
</dbReference>
<dbReference type="SUPFAM" id="SSF51735">
    <property type="entry name" value="NAD(P)-binding Rossmann-fold domains"/>
    <property type="match status" value="1"/>
</dbReference>
<dbReference type="PRINTS" id="PR00080">
    <property type="entry name" value="SDRFAMILY"/>
</dbReference>
<dbReference type="Gene3D" id="3.40.50.720">
    <property type="entry name" value="NAD(P)-binding Rossmann-like Domain"/>
    <property type="match status" value="1"/>
</dbReference>
<evidence type="ECO:0000259" key="3">
    <source>
        <dbReference type="SMART" id="SM00822"/>
    </source>
</evidence>
<organism evidence="4 5">
    <name type="scientific">Desulfonatronospira thiodismutans ASO3-1</name>
    <dbReference type="NCBI Taxonomy" id="555779"/>
    <lineage>
        <taxon>Bacteria</taxon>
        <taxon>Pseudomonadati</taxon>
        <taxon>Thermodesulfobacteriota</taxon>
        <taxon>Desulfovibrionia</taxon>
        <taxon>Desulfovibrionales</taxon>
        <taxon>Desulfonatronovibrionaceae</taxon>
        <taxon>Desulfonatronospira</taxon>
    </lineage>
</organism>
<proteinExistence type="inferred from homology"/>
<evidence type="ECO:0000256" key="1">
    <source>
        <dbReference type="ARBA" id="ARBA00006484"/>
    </source>
</evidence>
<accession>D6SS16</accession>
<keyword evidence="5" id="KW-1185">Reference proteome</keyword>
<dbReference type="PRINTS" id="PR00081">
    <property type="entry name" value="GDHRDH"/>
</dbReference>
<feature type="domain" description="Ketoreductase" evidence="3">
    <location>
        <begin position="8"/>
        <end position="193"/>
    </location>
</feature>
<dbReference type="FunFam" id="3.40.50.720:FF:000173">
    <property type="entry name" value="3-oxoacyl-[acyl-carrier protein] reductase"/>
    <property type="match status" value="1"/>
</dbReference>
<dbReference type="InterPro" id="IPR057326">
    <property type="entry name" value="KR_dom"/>
</dbReference>
<dbReference type="GO" id="GO:0016491">
    <property type="term" value="F:oxidoreductase activity"/>
    <property type="evidence" value="ECO:0007669"/>
    <property type="project" value="UniProtKB-KW"/>
</dbReference>
<sequence>MHAQNKPRTALVTGGSRGIGAATAIMLARDGFDIWLNYRSNHQKASVVKDSIEILGRKCQLLPFDVADPEAAFLALEPVLEKETPFAVINNAGYAADKLMLTMDYHDDWRKVLDVHLDGFFLVTKLALEKMLRKRSGRIVNIVSTAGQSGMPGQTNYAAAKSGLIGATKSLAQEMGKRNILVNAVAPGFIETDMTTDLPWKEMLPRVPLNRIGQPEEVAGAVSFLCSDKASYITGQVIAVNGGIYM</sequence>
<evidence type="ECO:0000313" key="5">
    <source>
        <dbReference type="Proteomes" id="UP000005496"/>
    </source>
</evidence>
<keyword evidence="2" id="KW-0560">Oxidoreductase</keyword>
<dbReference type="NCBIfam" id="NF004200">
    <property type="entry name" value="PRK05653.1-5"/>
    <property type="match status" value="1"/>
</dbReference>
<dbReference type="InterPro" id="IPR036291">
    <property type="entry name" value="NAD(P)-bd_dom_sf"/>
</dbReference>
<dbReference type="Proteomes" id="UP000005496">
    <property type="component" value="Unassembled WGS sequence"/>
</dbReference>
<dbReference type="EMBL" id="ACJN02000003">
    <property type="protein sequence ID" value="EFI33482.1"/>
    <property type="molecule type" value="Genomic_DNA"/>
</dbReference>
<reference evidence="4" key="1">
    <citation type="submission" date="2010-05" db="EMBL/GenBank/DDBJ databases">
        <title>The draft genome of Desulfonatronospira thiodismutans ASO3-1.</title>
        <authorList>
            <consortium name="US DOE Joint Genome Institute (JGI-PGF)"/>
            <person name="Lucas S."/>
            <person name="Copeland A."/>
            <person name="Lapidus A."/>
            <person name="Cheng J.-F."/>
            <person name="Bruce D."/>
            <person name="Goodwin L."/>
            <person name="Pitluck S."/>
            <person name="Chertkov O."/>
            <person name="Brettin T."/>
            <person name="Detter J.C."/>
            <person name="Han C."/>
            <person name="Land M.L."/>
            <person name="Hauser L."/>
            <person name="Kyrpides N."/>
            <person name="Mikhailova N."/>
            <person name="Muyzer G."/>
            <person name="Woyke T."/>
        </authorList>
    </citation>
    <scope>NUCLEOTIDE SEQUENCE [LARGE SCALE GENOMIC DNA]</scope>
    <source>
        <strain evidence="4">ASO3-1</strain>
    </source>
</reference>
<evidence type="ECO:0000256" key="2">
    <source>
        <dbReference type="ARBA" id="ARBA00023002"/>
    </source>
</evidence>